<comment type="caution">
    <text evidence="1">The sequence shown here is derived from an EMBL/GenBank/DDBJ whole genome shotgun (WGS) entry which is preliminary data.</text>
</comment>
<proteinExistence type="predicted"/>
<organism evidence="1 2">
    <name type="scientific">Streptomonospora algeriensis</name>
    <dbReference type="NCBI Taxonomy" id="995084"/>
    <lineage>
        <taxon>Bacteria</taxon>
        <taxon>Bacillati</taxon>
        <taxon>Actinomycetota</taxon>
        <taxon>Actinomycetes</taxon>
        <taxon>Streptosporangiales</taxon>
        <taxon>Nocardiopsidaceae</taxon>
        <taxon>Streptomonospora</taxon>
    </lineage>
</organism>
<reference evidence="2" key="1">
    <citation type="journal article" date="2019" name="Int. J. Syst. Evol. Microbiol.">
        <title>The Global Catalogue of Microorganisms (GCM) 10K type strain sequencing project: providing services to taxonomists for standard genome sequencing and annotation.</title>
        <authorList>
            <consortium name="The Broad Institute Genomics Platform"/>
            <consortium name="The Broad Institute Genome Sequencing Center for Infectious Disease"/>
            <person name="Wu L."/>
            <person name="Ma J."/>
        </authorList>
    </citation>
    <scope>NUCLEOTIDE SEQUENCE [LARGE SCALE GENOMIC DNA]</scope>
    <source>
        <strain evidence="2">CCUG 63369</strain>
    </source>
</reference>
<name>A0ABW3BJI8_9ACTN</name>
<dbReference type="EMBL" id="JBHTHR010000783">
    <property type="protein sequence ID" value="MFD0803217.1"/>
    <property type="molecule type" value="Genomic_DNA"/>
</dbReference>
<evidence type="ECO:0000313" key="1">
    <source>
        <dbReference type="EMBL" id="MFD0803217.1"/>
    </source>
</evidence>
<dbReference type="Proteomes" id="UP001596956">
    <property type="component" value="Unassembled WGS sequence"/>
</dbReference>
<accession>A0ABW3BJI8</accession>
<evidence type="ECO:0000313" key="2">
    <source>
        <dbReference type="Proteomes" id="UP001596956"/>
    </source>
</evidence>
<gene>
    <name evidence="1" type="ORF">ACFQZU_18095</name>
</gene>
<protein>
    <submittedName>
        <fullName evidence="1">Uncharacterized protein</fullName>
    </submittedName>
</protein>
<sequence length="59" mass="6827">DLFELVDKERIETILNQDPVSRPQQVWHLYSMAVLLSDEWLTPAPAAGESPERVRIPIR</sequence>
<feature type="non-terminal residue" evidence="1">
    <location>
        <position position="1"/>
    </location>
</feature>
<keyword evidence="2" id="KW-1185">Reference proteome</keyword>